<evidence type="ECO:0000313" key="13">
    <source>
        <dbReference type="Proteomes" id="UP000582016"/>
    </source>
</evidence>
<dbReference type="InterPro" id="IPR001365">
    <property type="entry name" value="A_deaminase_dom"/>
</dbReference>
<name>A0A8H5NK60_9HYPO</name>
<evidence type="ECO:0000256" key="3">
    <source>
        <dbReference type="ARBA" id="ARBA00006083"/>
    </source>
</evidence>
<dbReference type="GO" id="GO:0006154">
    <property type="term" value="P:adenosine catabolic process"/>
    <property type="evidence" value="ECO:0007669"/>
    <property type="project" value="TreeGrafter"/>
</dbReference>
<sequence>MADEHTMSTEEWEEVSQDIPSLSDPFLQQYLTGRASLMSQEQKSRTDASFRASLSPIAKRASDIVDRIRDQENDSIWTPQVEEELAQAGNECIFPGMMFMLAKDRMEKTNLWKIVRRMPKGALLHAHMDAMVNFDFLFDELLKMPGMHMCSDRPLNTEESREDAVPSFRYRTKADTDGSIWEETYKPDAFVPLPKAADEFPHGGRSGFLKWLKGRCTLSVTDSHEQHHGVDAIWVKFGKCFLVCATIIHYEPMFRIFLRELMKNLKDDGVNWAELRFTWPLNYCRDKQEEPEKDYIHMFEVLREEIDNFKKSPEGKGFWGLTTIWTSLRSWPTRLIVESMDCCIATKIAFPDLIAGYDLVGPEDLGRPLSDLLPELLWFRKQCSVEGVNLPFFFHAGETLGDGTDTDNNVFDAILLGTRRIGHGFSLFKHPLLIDMVKDKRILIESCPISNEVLRLCGSVTAHPLPALLARGVACSLCNDDPAMLGQDTAGMSHDFWQALQGWKNLGLAGLGSLAENSVRWAAFEDQSQTDWINDIKQASLGTNVKAKRMQEWQIEWEKFCLWIVEEFGDEFGDEKEKEKASDAWTLLHDKTID</sequence>
<comment type="subcellular location">
    <subcellularLocation>
        <location evidence="2">Secreted</location>
    </subcellularLocation>
</comment>
<feature type="domain" description="Adenosine deaminase" evidence="11">
    <location>
        <begin position="233"/>
        <end position="537"/>
    </location>
</feature>
<evidence type="ECO:0000256" key="1">
    <source>
        <dbReference type="ARBA" id="ARBA00001947"/>
    </source>
</evidence>
<dbReference type="AlphaFoldDB" id="A0A8H5NK60"/>
<proteinExistence type="inferred from homology"/>
<evidence type="ECO:0000256" key="5">
    <source>
        <dbReference type="ARBA" id="ARBA00022525"/>
    </source>
</evidence>
<evidence type="ECO:0000256" key="10">
    <source>
        <dbReference type="SAM" id="MobiDB-lite"/>
    </source>
</evidence>
<dbReference type="SUPFAM" id="SSF51556">
    <property type="entry name" value="Metallo-dependent hydrolases"/>
    <property type="match status" value="1"/>
</dbReference>
<organism evidence="12 13">
    <name type="scientific">Fusarium phyllophilum</name>
    <dbReference type="NCBI Taxonomy" id="47803"/>
    <lineage>
        <taxon>Eukaryota</taxon>
        <taxon>Fungi</taxon>
        <taxon>Dikarya</taxon>
        <taxon>Ascomycota</taxon>
        <taxon>Pezizomycotina</taxon>
        <taxon>Sordariomycetes</taxon>
        <taxon>Hypocreomycetidae</taxon>
        <taxon>Hypocreales</taxon>
        <taxon>Nectriaceae</taxon>
        <taxon>Fusarium</taxon>
        <taxon>Fusarium fujikuroi species complex</taxon>
    </lineage>
</organism>
<dbReference type="InterPro" id="IPR006330">
    <property type="entry name" value="Ado/ade_deaminase"/>
</dbReference>
<protein>
    <recommendedName>
        <fullName evidence="4">adenosine deaminase</fullName>
        <ecNumber evidence="4">3.5.4.4</ecNumber>
    </recommendedName>
</protein>
<accession>A0A8H5NK60</accession>
<dbReference type="Gene3D" id="3.20.20.140">
    <property type="entry name" value="Metal-dependent hydrolases"/>
    <property type="match status" value="1"/>
</dbReference>
<keyword evidence="6" id="KW-0479">Metal-binding</keyword>
<dbReference type="EC" id="3.5.4.4" evidence="4"/>
<comment type="similarity">
    <text evidence="3">Belongs to the metallo-dependent hydrolases superfamily. Adenosine and AMP deaminases family. ADGF subfamily.</text>
</comment>
<evidence type="ECO:0000256" key="6">
    <source>
        <dbReference type="ARBA" id="ARBA00022723"/>
    </source>
</evidence>
<dbReference type="GO" id="GO:0046103">
    <property type="term" value="P:inosine biosynthetic process"/>
    <property type="evidence" value="ECO:0007669"/>
    <property type="project" value="TreeGrafter"/>
</dbReference>
<dbReference type="OrthoDB" id="7202371at2759"/>
<reference evidence="12 13" key="1">
    <citation type="submission" date="2020-05" db="EMBL/GenBank/DDBJ databases">
        <title>Identification and distribution of gene clusters putatively required for synthesis of sphingolipid metabolism inhibitors in phylogenetically diverse species of the filamentous fungus Fusarium.</title>
        <authorList>
            <person name="Kim H.-S."/>
            <person name="Busman M."/>
            <person name="Brown D.W."/>
            <person name="Divon H."/>
            <person name="Uhlig S."/>
            <person name="Proctor R.H."/>
        </authorList>
    </citation>
    <scope>NUCLEOTIDE SEQUENCE [LARGE SCALE GENOMIC DNA]</scope>
    <source>
        <strain evidence="12 13">NRRL 13617</strain>
    </source>
</reference>
<keyword evidence="13" id="KW-1185">Reference proteome</keyword>
<evidence type="ECO:0000256" key="7">
    <source>
        <dbReference type="ARBA" id="ARBA00022729"/>
    </source>
</evidence>
<keyword evidence="5" id="KW-0964">Secreted</keyword>
<feature type="region of interest" description="Disordered" evidence="10">
    <location>
        <begin position="1"/>
        <end position="20"/>
    </location>
</feature>
<dbReference type="GO" id="GO:0046872">
    <property type="term" value="F:metal ion binding"/>
    <property type="evidence" value="ECO:0007669"/>
    <property type="project" value="UniProtKB-KW"/>
</dbReference>
<keyword evidence="7" id="KW-0732">Signal</keyword>
<evidence type="ECO:0000256" key="8">
    <source>
        <dbReference type="ARBA" id="ARBA00022801"/>
    </source>
</evidence>
<gene>
    <name evidence="12" type="ORF">FPHYL_3108</name>
</gene>
<dbReference type="Pfam" id="PF00962">
    <property type="entry name" value="A_deaminase"/>
    <property type="match status" value="1"/>
</dbReference>
<dbReference type="InterPro" id="IPR032466">
    <property type="entry name" value="Metal_Hydrolase"/>
</dbReference>
<dbReference type="PANTHER" id="PTHR11409">
    <property type="entry name" value="ADENOSINE DEAMINASE"/>
    <property type="match status" value="1"/>
</dbReference>
<evidence type="ECO:0000256" key="4">
    <source>
        <dbReference type="ARBA" id="ARBA00012784"/>
    </source>
</evidence>
<dbReference type="Proteomes" id="UP000582016">
    <property type="component" value="Unassembled WGS sequence"/>
</dbReference>
<dbReference type="EMBL" id="JAAOAQ010000095">
    <property type="protein sequence ID" value="KAF5567683.1"/>
    <property type="molecule type" value="Genomic_DNA"/>
</dbReference>
<dbReference type="GO" id="GO:0005576">
    <property type="term" value="C:extracellular region"/>
    <property type="evidence" value="ECO:0007669"/>
    <property type="project" value="UniProtKB-SubCell"/>
</dbReference>
<comment type="catalytic activity">
    <reaction evidence="9">
        <text>adenosine + H2O + H(+) = inosine + NH4(+)</text>
        <dbReference type="Rhea" id="RHEA:24408"/>
        <dbReference type="ChEBI" id="CHEBI:15377"/>
        <dbReference type="ChEBI" id="CHEBI:15378"/>
        <dbReference type="ChEBI" id="CHEBI:16335"/>
        <dbReference type="ChEBI" id="CHEBI:17596"/>
        <dbReference type="ChEBI" id="CHEBI:28938"/>
        <dbReference type="EC" id="3.5.4.4"/>
    </reaction>
</comment>
<evidence type="ECO:0000256" key="9">
    <source>
        <dbReference type="ARBA" id="ARBA00047764"/>
    </source>
</evidence>
<evidence type="ECO:0000313" key="12">
    <source>
        <dbReference type="EMBL" id="KAF5567683.1"/>
    </source>
</evidence>
<keyword evidence="8" id="KW-0378">Hydrolase</keyword>
<dbReference type="FunFam" id="3.20.20.140:FF:000017">
    <property type="entry name" value="Adenosine deaminase 2"/>
    <property type="match status" value="1"/>
</dbReference>
<dbReference type="PANTHER" id="PTHR11409:SF39">
    <property type="entry name" value="ADENOSINE DEAMINASE 2"/>
    <property type="match status" value="1"/>
</dbReference>
<comment type="cofactor">
    <cofactor evidence="1">
        <name>Zn(2+)</name>
        <dbReference type="ChEBI" id="CHEBI:29105"/>
    </cofactor>
</comment>
<comment type="caution">
    <text evidence="12">The sequence shown here is derived from an EMBL/GenBank/DDBJ whole genome shotgun (WGS) entry which is preliminary data.</text>
</comment>
<evidence type="ECO:0000259" key="11">
    <source>
        <dbReference type="Pfam" id="PF00962"/>
    </source>
</evidence>
<evidence type="ECO:0000256" key="2">
    <source>
        <dbReference type="ARBA" id="ARBA00004613"/>
    </source>
</evidence>
<dbReference type="GO" id="GO:0004000">
    <property type="term" value="F:adenosine deaminase activity"/>
    <property type="evidence" value="ECO:0007669"/>
    <property type="project" value="TreeGrafter"/>
</dbReference>